<dbReference type="AlphaFoldDB" id="A0A9K3PV38"/>
<name>A0A9K3PV38_9STRA</name>
<evidence type="ECO:0000313" key="1">
    <source>
        <dbReference type="EMBL" id="KAG7360658.1"/>
    </source>
</evidence>
<gene>
    <name evidence="1" type="ORF">IV203_035757</name>
</gene>
<proteinExistence type="predicted"/>
<reference evidence="1" key="2">
    <citation type="submission" date="2021-04" db="EMBL/GenBank/DDBJ databases">
        <authorList>
            <person name="Podell S."/>
        </authorList>
    </citation>
    <scope>NUCLEOTIDE SEQUENCE</scope>
    <source>
        <strain evidence="1">Hildebrandi</strain>
    </source>
</reference>
<sequence length="119" mass="13713">MEKSPVLILHWSDRLGRDNKLKEKLIPLVEQQIRNESKLLILPNPSPDCLWLTTTQQALEEEAENNFLIKSRGIPPSSDSKETETITDQFTVAERSQYLPRTYNNLVDVSASSEFVHYQ</sequence>
<accession>A0A9K3PV38</accession>
<comment type="caution">
    <text evidence="1">The sequence shown here is derived from an EMBL/GenBank/DDBJ whole genome shotgun (WGS) entry which is preliminary data.</text>
</comment>
<dbReference type="EMBL" id="JAGRRH010000013">
    <property type="protein sequence ID" value="KAG7360658.1"/>
    <property type="molecule type" value="Genomic_DNA"/>
</dbReference>
<dbReference type="Proteomes" id="UP000693970">
    <property type="component" value="Unassembled WGS sequence"/>
</dbReference>
<protein>
    <submittedName>
        <fullName evidence="1">Uncharacterized protein</fullName>
    </submittedName>
</protein>
<evidence type="ECO:0000313" key="2">
    <source>
        <dbReference type="Proteomes" id="UP000693970"/>
    </source>
</evidence>
<organism evidence="1 2">
    <name type="scientific">Nitzschia inconspicua</name>
    <dbReference type="NCBI Taxonomy" id="303405"/>
    <lineage>
        <taxon>Eukaryota</taxon>
        <taxon>Sar</taxon>
        <taxon>Stramenopiles</taxon>
        <taxon>Ochrophyta</taxon>
        <taxon>Bacillariophyta</taxon>
        <taxon>Bacillariophyceae</taxon>
        <taxon>Bacillariophycidae</taxon>
        <taxon>Bacillariales</taxon>
        <taxon>Bacillariaceae</taxon>
        <taxon>Nitzschia</taxon>
    </lineage>
</organism>
<reference evidence="1" key="1">
    <citation type="journal article" date="2021" name="Sci. Rep.">
        <title>Diploid genomic architecture of Nitzschia inconspicua, an elite biomass production diatom.</title>
        <authorList>
            <person name="Oliver A."/>
            <person name="Podell S."/>
            <person name="Pinowska A."/>
            <person name="Traller J.C."/>
            <person name="Smith S.R."/>
            <person name="McClure R."/>
            <person name="Beliaev A."/>
            <person name="Bohutskyi P."/>
            <person name="Hill E.A."/>
            <person name="Rabines A."/>
            <person name="Zheng H."/>
            <person name="Allen L.Z."/>
            <person name="Kuo A."/>
            <person name="Grigoriev I.V."/>
            <person name="Allen A.E."/>
            <person name="Hazlebeck D."/>
            <person name="Allen E.E."/>
        </authorList>
    </citation>
    <scope>NUCLEOTIDE SEQUENCE</scope>
    <source>
        <strain evidence="1">Hildebrandi</strain>
    </source>
</reference>
<keyword evidence="2" id="KW-1185">Reference proteome</keyword>